<keyword evidence="1 7" id="KW-0963">Cytoplasm</keyword>
<dbReference type="GO" id="GO:0005829">
    <property type="term" value="C:cytosol"/>
    <property type="evidence" value="ECO:0007669"/>
    <property type="project" value="TreeGrafter"/>
</dbReference>
<evidence type="ECO:0000256" key="4">
    <source>
        <dbReference type="ARBA" id="ARBA00022679"/>
    </source>
</evidence>
<dbReference type="InterPro" id="IPR020596">
    <property type="entry name" value="rRNA_Ade_Mease_Trfase_CS"/>
</dbReference>
<evidence type="ECO:0000259" key="9">
    <source>
        <dbReference type="SMART" id="SM00650"/>
    </source>
</evidence>
<dbReference type="EC" id="2.1.1.182" evidence="7"/>
<comment type="caution">
    <text evidence="10">The sequence shown here is derived from an EMBL/GenBank/DDBJ whole genome shotgun (WGS) entry which is preliminary data.</text>
</comment>
<evidence type="ECO:0000256" key="5">
    <source>
        <dbReference type="ARBA" id="ARBA00022691"/>
    </source>
</evidence>
<comment type="function">
    <text evidence="7">Specifically dimethylates two adjacent adenosines (A1518 and A1519) in the loop of a conserved hairpin near the 3'-end of 16S rRNA in the 30S particle. May play a critical role in biogenesis of 30S subunits.</text>
</comment>
<feature type="binding site" evidence="7 8">
    <location>
        <position position="111"/>
    </location>
    <ligand>
        <name>S-adenosyl-L-methionine</name>
        <dbReference type="ChEBI" id="CHEBI:59789"/>
    </ligand>
</feature>
<keyword evidence="6 7" id="KW-0694">RNA-binding</keyword>
<organism evidence="10 11">
    <name type="scientific">SAR86 cluster bacterium</name>
    <dbReference type="NCBI Taxonomy" id="2030880"/>
    <lineage>
        <taxon>Bacteria</taxon>
        <taxon>Pseudomonadati</taxon>
        <taxon>Pseudomonadota</taxon>
        <taxon>Gammaproteobacteria</taxon>
        <taxon>SAR86 cluster</taxon>
    </lineage>
</organism>
<dbReference type="GO" id="GO:0003723">
    <property type="term" value="F:RNA binding"/>
    <property type="evidence" value="ECO:0007669"/>
    <property type="project" value="UniProtKB-UniRule"/>
</dbReference>
<accession>A0A2A5CD72</accession>
<dbReference type="Proteomes" id="UP000228987">
    <property type="component" value="Unassembled WGS sequence"/>
</dbReference>
<dbReference type="Pfam" id="PF00398">
    <property type="entry name" value="RrnaAD"/>
    <property type="match status" value="1"/>
</dbReference>
<dbReference type="SMART" id="SM00650">
    <property type="entry name" value="rADc"/>
    <property type="match status" value="1"/>
</dbReference>
<feature type="binding site" evidence="7 8">
    <location>
        <position position="90"/>
    </location>
    <ligand>
        <name>S-adenosyl-L-methionine</name>
        <dbReference type="ChEBI" id="CHEBI:59789"/>
    </ligand>
</feature>
<dbReference type="Gene3D" id="1.10.8.100">
    <property type="entry name" value="Ribosomal RNA adenine dimethylase-like, domain 2"/>
    <property type="match status" value="1"/>
</dbReference>
<evidence type="ECO:0000313" key="11">
    <source>
        <dbReference type="Proteomes" id="UP000228987"/>
    </source>
</evidence>
<dbReference type="CDD" id="cd02440">
    <property type="entry name" value="AdoMet_MTases"/>
    <property type="match status" value="1"/>
</dbReference>
<dbReference type="AlphaFoldDB" id="A0A2A5CD72"/>
<evidence type="ECO:0000313" key="10">
    <source>
        <dbReference type="EMBL" id="PCJ41722.1"/>
    </source>
</evidence>
<dbReference type="Gene3D" id="3.40.50.150">
    <property type="entry name" value="Vaccinia Virus protein VP39"/>
    <property type="match status" value="1"/>
</dbReference>
<keyword evidence="5 7" id="KW-0949">S-adenosyl-L-methionine</keyword>
<evidence type="ECO:0000256" key="1">
    <source>
        <dbReference type="ARBA" id="ARBA00022490"/>
    </source>
</evidence>
<dbReference type="EMBL" id="NVWI01000004">
    <property type="protein sequence ID" value="PCJ41722.1"/>
    <property type="molecule type" value="Genomic_DNA"/>
</dbReference>
<dbReference type="FunFam" id="1.10.8.100:FF:000001">
    <property type="entry name" value="Ribosomal RNA small subunit methyltransferase A"/>
    <property type="match status" value="1"/>
</dbReference>
<dbReference type="PANTHER" id="PTHR11727">
    <property type="entry name" value="DIMETHYLADENOSINE TRANSFERASE"/>
    <property type="match status" value="1"/>
</dbReference>
<proteinExistence type="inferred from homology"/>
<feature type="binding site" evidence="7 8">
    <location>
        <position position="19"/>
    </location>
    <ligand>
        <name>S-adenosyl-L-methionine</name>
        <dbReference type="ChEBI" id="CHEBI:59789"/>
    </ligand>
</feature>
<dbReference type="PANTHER" id="PTHR11727:SF7">
    <property type="entry name" value="DIMETHYLADENOSINE TRANSFERASE-RELATED"/>
    <property type="match status" value="1"/>
</dbReference>
<feature type="binding site" evidence="7 8">
    <location>
        <position position="44"/>
    </location>
    <ligand>
        <name>S-adenosyl-L-methionine</name>
        <dbReference type="ChEBI" id="CHEBI:59789"/>
    </ligand>
</feature>
<evidence type="ECO:0000256" key="7">
    <source>
        <dbReference type="HAMAP-Rule" id="MF_00607"/>
    </source>
</evidence>
<protein>
    <recommendedName>
        <fullName evidence="7">Ribosomal RNA small subunit methyltransferase A</fullName>
        <ecNumber evidence="7">2.1.1.182</ecNumber>
    </recommendedName>
    <alternativeName>
        <fullName evidence="7">16S rRNA (adenine(1518)-N(6)/adenine(1519)-N(6))-dimethyltransferase</fullName>
    </alternativeName>
    <alternativeName>
        <fullName evidence="7">16S rRNA dimethyladenosine transferase</fullName>
    </alternativeName>
    <alternativeName>
        <fullName evidence="7">16S rRNA dimethylase</fullName>
    </alternativeName>
    <alternativeName>
        <fullName evidence="7">S-adenosylmethionine-6-N', N'-adenosyl(rRNA) dimethyltransferase</fullName>
    </alternativeName>
</protein>
<dbReference type="InterPro" id="IPR001737">
    <property type="entry name" value="KsgA/Erm"/>
</dbReference>
<feature type="binding site" evidence="7 8">
    <location>
        <position position="65"/>
    </location>
    <ligand>
        <name>S-adenosyl-L-methionine</name>
        <dbReference type="ChEBI" id="CHEBI:59789"/>
    </ligand>
</feature>
<name>A0A2A5CD72_9GAMM</name>
<evidence type="ECO:0000256" key="2">
    <source>
        <dbReference type="ARBA" id="ARBA00022552"/>
    </source>
</evidence>
<comment type="catalytic activity">
    <reaction evidence="7">
        <text>adenosine(1518)/adenosine(1519) in 16S rRNA + 4 S-adenosyl-L-methionine = N(6)-dimethyladenosine(1518)/N(6)-dimethyladenosine(1519) in 16S rRNA + 4 S-adenosyl-L-homocysteine + 4 H(+)</text>
        <dbReference type="Rhea" id="RHEA:19609"/>
        <dbReference type="Rhea" id="RHEA-COMP:10232"/>
        <dbReference type="Rhea" id="RHEA-COMP:10233"/>
        <dbReference type="ChEBI" id="CHEBI:15378"/>
        <dbReference type="ChEBI" id="CHEBI:57856"/>
        <dbReference type="ChEBI" id="CHEBI:59789"/>
        <dbReference type="ChEBI" id="CHEBI:74411"/>
        <dbReference type="ChEBI" id="CHEBI:74493"/>
        <dbReference type="EC" id="2.1.1.182"/>
    </reaction>
</comment>
<dbReference type="HAMAP" id="MF_00607">
    <property type="entry name" value="16SrRNA_methyltr_A"/>
    <property type="match status" value="1"/>
</dbReference>
<dbReference type="SUPFAM" id="SSF53335">
    <property type="entry name" value="S-adenosyl-L-methionine-dependent methyltransferases"/>
    <property type="match status" value="1"/>
</dbReference>
<keyword evidence="4 7" id="KW-0808">Transferase</keyword>
<keyword evidence="2 7" id="KW-0698">rRNA processing</keyword>
<comment type="subcellular location">
    <subcellularLocation>
        <location evidence="7">Cytoplasm</location>
    </subcellularLocation>
</comment>
<dbReference type="InterPro" id="IPR020598">
    <property type="entry name" value="rRNA_Ade_methylase_Trfase_N"/>
</dbReference>
<evidence type="ECO:0000256" key="6">
    <source>
        <dbReference type="ARBA" id="ARBA00022884"/>
    </source>
</evidence>
<dbReference type="FunFam" id="3.40.50.150:FF:000023">
    <property type="entry name" value="Ribosomal RNA small subunit methyltransferase A"/>
    <property type="match status" value="1"/>
</dbReference>
<gene>
    <name evidence="7" type="primary">rsmA</name>
    <name evidence="7" type="synonym">ksgA</name>
    <name evidence="10" type="ORF">COA71_06840</name>
</gene>
<dbReference type="NCBIfam" id="TIGR00755">
    <property type="entry name" value="ksgA"/>
    <property type="match status" value="1"/>
</dbReference>
<comment type="similarity">
    <text evidence="7">Belongs to the class I-like SAM-binding methyltransferase superfamily. rRNA adenine N(6)-methyltransferase family. RsmA subfamily.</text>
</comment>
<dbReference type="PROSITE" id="PS01131">
    <property type="entry name" value="RRNA_A_DIMETH"/>
    <property type="match status" value="1"/>
</dbReference>
<reference evidence="11" key="1">
    <citation type="submission" date="2017-08" db="EMBL/GenBank/DDBJ databases">
        <title>A dynamic microbial community with high functional redundancy inhabits the cold, oxic subseafloor aquifer.</title>
        <authorList>
            <person name="Tully B.J."/>
            <person name="Wheat C.G."/>
            <person name="Glazer B.T."/>
            <person name="Huber J.A."/>
        </authorList>
    </citation>
    <scope>NUCLEOTIDE SEQUENCE [LARGE SCALE GENOMIC DNA]</scope>
</reference>
<evidence type="ECO:0000256" key="3">
    <source>
        <dbReference type="ARBA" id="ARBA00022603"/>
    </source>
</evidence>
<sequence>MSTKKLTHRARKRFSQNFLTDFSILEKIAKAIAPDSIDKIIEIGPGKGALTELILNSDVELHAIEIDRDLSAYLREHFASQDNFHLHEDDVLKVDFNALLSATQPARIVGNLPYNISTPLIFHLLNYLPGIKDMLFMLQLEVVERMAAKPGSKSYGRLSVMVQYHCKVEKLFNVPPSAFSPAPKVESAIVKLTPLKRDPDSLVSSEELTNLLRQAFAQRRKTLRNNLRNIISAEELESISINPGLRPENLSLDDYVRICKHLHPLH</sequence>
<evidence type="ECO:0000256" key="8">
    <source>
        <dbReference type="PROSITE-ProRule" id="PRU01026"/>
    </source>
</evidence>
<dbReference type="PROSITE" id="PS51689">
    <property type="entry name" value="SAM_RNA_A_N6_MT"/>
    <property type="match status" value="1"/>
</dbReference>
<keyword evidence="3 7" id="KW-0489">Methyltransferase</keyword>
<dbReference type="InterPro" id="IPR011530">
    <property type="entry name" value="rRNA_adenine_dimethylase"/>
</dbReference>
<feature type="binding site" evidence="7 8">
    <location>
        <position position="17"/>
    </location>
    <ligand>
        <name>S-adenosyl-L-methionine</name>
        <dbReference type="ChEBI" id="CHEBI:59789"/>
    </ligand>
</feature>
<dbReference type="GO" id="GO:0052908">
    <property type="term" value="F:16S rRNA (adenine(1518)-N(6)/adenine(1519)-N(6))-dimethyltransferase activity"/>
    <property type="evidence" value="ECO:0007669"/>
    <property type="project" value="UniProtKB-EC"/>
</dbReference>
<dbReference type="InterPro" id="IPR029063">
    <property type="entry name" value="SAM-dependent_MTases_sf"/>
</dbReference>
<feature type="domain" description="Ribosomal RNA adenine methylase transferase N-terminal" evidence="9">
    <location>
        <begin position="24"/>
        <end position="196"/>
    </location>
</feature>
<dbReference type="InterPro" id="IPR023165">
    <property type="entry name" value="rRNA_Ade_diMease-like_C"/>
</dbReference>